<dbReference type="EMBL" id="JBHUEK010000029">
    <property type="protein sequence ID" value="MFD1780838.1"/>
    <property type="molecule type" value="Genomic_DNA"/>
</dbReference>
<evidence type="ECO:0000256" key="1">
    <source>
        <dbReference type="SAM" id="Phobius"/>
    </source>
</evidence>
<feature type="transmembrane region" description="Helical" evidence="1">
    <location>
        <begin position="20"/>
        <end position="47"/>
    </location>
</feature>
<keyword evidence="1" id="KW-0472">Membrane</keyword>
<organism evidence="2 3">
    <name type="scientific">Fredinandcohnia salidurans</name>
    <dbReference type="NCBI Taxonomy" id="2595041"/>
    <lineage>
        <taxon>Bacteria</taxon>
        <taxon>Bacillati</taxon>
        <taxon>Bacillota</taxon>
        <taxon>Bacilli</taxon>
        <taxon>Bacillales</taxon>
        <taxon>Bacillaceae</taxon>
        <taxon>Fredinandcohnia</taxon>
    </lineage>
</organism>
<name>A0ABW4MTK1_9BACI</name>
<accession>A0ABW4MTK1</accession>
<evidence type="ECO:0008006" key="4">
    <source>
        <dbReference type="Google" id="ProtNLM"/>
    </source>
</evidence>
<keyword evidence="1" id="KW-1133">Transmembrane helix</keyword>
<sequence length="49" mass="5244">MGASKVNRNKNTNGGNSERLVGTWISVGVVGAVILATYLLLFGLFMARF</sequence>
<dbReference type="Proteomes" id="UP001597227">
    <property type="component" value="Unassembled WGS sequence"/>
</dbReference>
<protein>
    <recommendedName>
        <fullName evidence="4">Cytochrome c oxidase subunit 2A</fullName>
    </recommendedName>
</protein>
<keyword evidence="1" id="KW-0812">Transmembrane</keyword>
<reference evidence="3" key="1">
    <citation type="journal article" date="2019" name="Int. J. Syst. Evol. Microbiol.">
        <title>The Global Catalogue of Microorganisms (GCM) 10K type strain sequencing project: providing services to taxonomists for standard genome sequencing and annotation.</title>
        <authorList>
            <consortium name="The Broad Institute Genomics Platform"/>
            <consortium name="The Broad Institute Genome Sequencing Center for Infectious Disease"/>
            <person name="Wu L."/>
            <person name="Ma J."/>
        </authorList>
    </citation>
    <scope>NUCLEOTIDE SEQUENCE [LARGE SCALE GENOMIC DNA]</scope>
    <source>
        <strain evidence="3">CCUG 15531</strain>
    </source>
</reference>
<evidence type="ECO:0000313" key="2">
    <source>
        <dbReference type="EMBL" id="MFD1780838.1"/>
    </source>
</evidence>
<proteinExistence type="predicted"/>
<evidence type="ECO:0000313" key="3">
    <source>
        <dbReference type="Proteomes" id="UP001597227"/>
    </source>
</evidence>
<keyword evidence="3" id="KW-1185">Reference proteome</keyword>
<gene>
    <name evidence="2" type="ORF">ACFSFW_19480</name>
</gene>
<comment type="caution">
    <text evidence="2">The sequence shown here is derived from an EMBL/GenBank/DDBJ whole genome shotgun (WGS) entry which is preliminary data.</text>
</comment>
<dbReference type="RefSeq" id="WP_180271122.1">
    <property type="nucleotide sequence ID" value="NZ_JBHUEK010000029.1"/>
</dbReference>